<feature type="transmembrane region" description="Helical" evidence="8">
    <location>
        <begin position="186"/>
        <end position="204"/>
    </location>
</feature>
<dbReference type="Gene3D" id="1.10.10.60">
    <property type="entry name" value="Homeodomain-like"/>
    <property type="match status" value="1"/>
</dbReference>
<evidence type="ECO:0000313" key="10">
    <source>
        <dbReference type="EMBL" id="KAK4008142.1"/>
    </source>
</evidence>
<keyword evidence="6 7" id="KW-0472">Membrane</keyword>
<dbReference type="EMBL" id="JAOYFB010000002">
    <property type="protein sequence ID" value="KAK4008142.1"/>
    <property type="molecule type" value="Genomic_DNA"/>
</dbReference>
<protein>
    <recommendedName>
        <fullName evidence="9">TLC domain-containing protein</fullName>
    </recommendedName>
</protein>
<comment type="pathway">
    <text evidence="2">Lipid metabolism; sphingolipid metabolism.</text>
</comment>
<evidence type="ECO:0000256" key="1">
    <source>
        <dbReference type="ARBA" id="ARBA00004141"/>
    </source>
</evidence>
<dbReference type="PANTHER" id="PTHR12560">
    <property type="entry name" value="LONGEVITY ASSURANCE FACTOR 1 LAG1"/>
    <property type="match status" value="1"/>
</dbReference>
<evidence type="ECO:0000256" key="2">
    <source>
        <dbReference type="ARBA" id="ARBA00004760"/>
    </source>
</evidence>
<name>A0ABQ9Z5H6_9CRUS</name>
<evidence type="ECO:0000256" key="6">
    <source>
        <dbReference type="ARBA" id="ARBA00023136"/>
    </source>
</evidence>
<feature type="transmembrane region" description="Helical" evidence="8">
    <location>
        <begin position="269"/>
        <end position="289"/>
    </location>
</feature>
<keyword evidence="4 7" id="KW-0812">Transmembrane</keyword>
<feature type="transmembrane region" description="Helical" evidence="8">
    <location>
        <begin position="582"/>
        <end position="605"/>
    </location>
</feature>
<evidence type="ECO:0000256" key="4">
    <source>
        <dbReference type="ARBA" id="ARBA00022692"/>
    </source>
</evidence>
<reference evidence="10 11" key="1">
    <citation type="journal article" date="2023" name="Nucleic Acids Res.">
        <title>The hologenome of Daphnia magna reveals possible DNA methylation and microbiome-mediated evolution of the host genome.</title>
        <authorList>
            <person name="Chaturvedi A."/>
            <person name="Li X."/>
            <person name="Dhandapani V."/>
            <person name="Marshall H."/>
            <person name="Kissane S."/>
            <person name="Cuenca-Cambronero M."/>
            <person name="Asole G."/>
            <person name="Calvet F."/>
            <person name="Ruiz-Romero M."/>
            <person name="Marangio P."/>
            <person name="Guigo R."/>
            <person name="Rago D."/>
            <person name="Mirbahai L."/>
            <person name="Eastwood N."/>
            <person name="Colbourne J.K."/>
            <person name="Zhou J."/>
            <person name="Mallon E."/>
            <person name="Orsini L."/>
        </authorList>
    </citation>
    <scope>NUCLEOTIDE SEQUENCE [LARGE SCALE GENOMIC DNA]</scope>
    <source>
        <strain evidence="10">LRV0_1</strain>
    </source>
</reference>
<feature type="transmembrane region" description="Helical" evidence="8">
    <location>
        <begin position="541"/>
        <end position="562"/>
    </location>
</feature>
<dbReference type="InterPro" id="IPR006634">
    <property type="entry name" value="TLC-dom"/>
</dbReference>
<dbReference type="PANTHER" id="PTHR12560:SF0">
    <property type="entry name" value="LD18904P"/>
    <property type="match status" value="1"/>
</dbReference>
<dbReference type="Proteomes" id="UP001234178">
    <property type="component" value="Unassembled WGS sequence"/>
</dbReference>
<evidence type="ECO:0000256" key="8">
    <source>
        <dbReference type="SAM" id="Phobius"/>
    </source>
</evidence>
<feature type="transmembrane region" description="Helical" evidence="8">
    <location>
        <begin position="49"/>
        <end position="72"/>
    </location>
</feature>
<dbReference type="SMART" id="SM00724">
    <property type="entry name" value="TLC"/>
    <property type="match status" value="2"/>
</dbReference>
<feature type="transmembrane region" description="Helical" evidence="8">
    <location>
        <begin position="461"/>
        <end position="480"/>
    </location>
</feature>
<evidence type="ECO:0000259" key="9">
    <source>
        <dbReference type="PROSITE" id="PS50922"/>
    </source>
</evidence>
<evidence type="ECO:0000313" key="11">
    <source>
        <dbReference type="Proteomes" id="UP001234178"/>
    </source>
</evidence>
<comment type="pathway">
    <text evidence="3">Sphingolipid metabolism.</text>
</comment>
<sequence length="640" mass="75600">MSIITQYSSYAWVKFWTPSFWLPSNITWSDFKDTEDVVYPKFQEICYPVAYSIIVVFVRLIIERCIFLPWGLRRGLKQTKKKVAKNVLLEEAYKQGGSDLPHSKITGLAKQLDWSVRQVEQWIRHRKQQNKPSALVKLTESGWRFTYYSFAVCYGLWALWDKPWFWNIDECWTNYPHQTVSWDIRLYYVFQLSCYWSMLFSQFVDVKRKDFLEMFIHHLTTILLIIFSYTCNLIRGGSLVLIIHDFSDVFMEAAKIFKYIKWQRGCDTCFGLFFIVWTVTRLMIFPGYLIKNFWLTAPNFMPMFPAYNALKYLVVVLFLLHIMWTYFILKILKRALLSGKTERDSRSSSSEASATEDTSDQTASSVRLLVLSVIVTFVRSSIESYFWEPLGIRNGIQSSKAIEEKNQPSELQYFKECGWRFVHHTTLFVIGIFILLDKPWLWNIDECWTNLPNQMISAEVWWYYIINLSVYMSHIYTQMLHRKRKDFVEMFIHHVVTILLMALSWVSNTVRIGTLVLVVHDSADIFMEAARIAKFLKYPRICNLCFGLFFISWIVSRLGIFPFHILKNIWFDAPIEMFGSPIISSLILLLHILLGLHLFWTYLILRILYSFLVLGKLEDDSRSTPTELVEDHNSNVKKAN</sequence>
<keyword evidence="5 8" id="KW-1133">Transmembrane helix</keyword>
<evidence type="ECO:0000256" key="3">
    <source>
        <dbReference type="ARBA" id="ARBA00004991"/>
    </source>
</evidence>
<comment type="caution">
    <text evidence="10">The sequence shown here is derived from an EMBL/GenBank/DDBJ whole genome shotgun (WGS) entry which is preliminary data.</text>
</comment>
<evidence type="ECO:0000256" key="7">
    <source>
        <dbReference type="PROSITE-ProRule" id="PRU00205"/>
    </source>
</evidence>
<gene>
    <name evidence="10" type="ORF">OUZ56_013294</name>
</gene>
<organism evidence="10 11">
    <name type="scientific">Daphnia magna</name>
    <dbReference type="NCBI Taxonomy" id="35525"/>
    <lineage>
        <taxon>Eukaryota</taxon>
        <taxon>Metazoa</taxon>
        <taxon>Ecdysozoa</taxon>
        <taxon>Arthropoda</taxon>
        <taxon>Crustacea</taxon>
        <taxon>Branchiopoda</taxon>
        <taxon>Diplostraca</taxon>
        <taxon>Cladocera</taxon>
        <taxon>Anomopoda</taxon>
        <taxon>Daphniidae</taxon>
        <taxon>Daphnia</taxon>
    </lineage>
</organism>
<dbReference type="Pfam" id="PF03798">
    <property type="entry name" value="TRAM_LAG1_CLN8"/>
    <property type="match status" value="2"/>
</dbReference>
<accession>A0ABQ9Z5H6</accession>
<proteinExistence type="predicted"/>
<comment type="subcellular location">
    <subcellularLocation>
        <location evidence="1">Membrane</location>
        <topology evidence="1">Multi-pass membrane protein</topology>
    </subcellularLocation>
</comment>
<dbReference type="InterPro" id="IPR016439">
    <property type="entry name" value="Lag1/Lac1-like"/>
</dbReference>
<feature type="domain" description="TLC" evidence="9">
    <location>
        <begin position="136"/>
        <end position="337"/>
    </location>
</feature>
<feature type="domain" description="TLC" evidence="9">
    <location>
        <begin position="412"/>
        <end position="613"/>
    </location>
</feature>
<keyword evidence="11" id="KW-1185">Reference proteome</keyword>
<dbReference type="PROSITE" id="PS50922">
    <property type="entry name" value="TLC"/>
    <property type="match status" value="2"/>
</dbReference>
<feature type="transmembrane region" description="Helical" evidence="8">
    <location>
        <begin position="309"/>
        <end position="329"/>
    </location>
</feature>
<evidence type="ECO:0000256" key="5">
    <source>
        <dbReference type="ARBA" id="ARBA00022989"/>
    </source>
</evidence>